<keyword evidence="5 11" id="KW-0132">Cell division</keyword>
<sequence length="482" mass="51408">MKSTVETLAPTRVKLSVEVPYEELRPSIEAAYKTIGAQVQVPGFRRGKVPSRIIDQRVGRGAVLQEAINEALPTFYQQAVTENSVRVLGRPEVDVSEVPDPTATDGELKFTAEVDVRPELSVPDLTTLSVTVDDLEVGDADVDERLDALRTRFGTLETVDRPAQTGDFLQLDLVARVEGEEVDSATGISYEIGSGTMLEGTDEAVVGLSADEEAIFTSPLRGGEHAGADAEITVVVKAVKERALPAADDDFAQLASEFDTVEELRADLRAQVESTKRVDQGVQAREKVIEALLEAVEVPVPASLVDDEVARHLEGEGKELDDPHGEEIRPDAEKALKGQLLLDAIAEQEKVQVSRDELIQFLVSSSRQYGMEPNEFAKAVDEAGQVPAMVQEVGRRKALAIAMERATVTDASGATVDLEASLSRQAAGVPDVPQTLSADGVADELSEGAAAEAAEGADVTDETPEVSTDEASDQASDGAQKA</sequence>
<feature type="compositionally biased region" description="Polar residues" evidence="12">
    <location>
        <begin position="473"/>
        <end position="482"/>
    </location>
</feature>
<evidence type="ECO:0000256" key="6">
    <source>
        <dbReference type="ARBA" id="ARBA00023110"/>
    </source>
</evidence>
<dbReference type="EC" id="5.2.1.8" evidence="3 11"/>
<dbReference type="InterPro" id="IPR008881">
    <property type="entry name" value="Trigger_fac_ribosome-bd_bac"/>
</dbReference>
<dbReference type="InterPro" id="IPR001179">
    <property type="entry name" value="PPIase_FKBP_dom"/>
</dbReference>
<organism evidence="16 17">
    <name type="scientific">Aquipuribacter hungaricus</name>
    <dbReference type="NCBI Taxonomy" id="545624"/>
    <lineage>
        <taxon>Bacteria</taxon>
        <taxon>Bacillati</taxon>
        <taxon>Actinomycetota</taxon>
        <taxon>Actinomycetes</taxon>
        <taxon>Micrococcales</taxon>
        <taxon>Intrasporangiaceae</taxon>
        <taxon>Aquipuribacter</taxon>
    </lineage>
</organism>
<protein>
    <recommendedName>
        <fullName evidence="4 11">Trigger factor</fullName>
        <shortName evidence="11">TF</shortName>
        <ecNumber evidence="3 11">5.2.1.8</ecNumber>
    </recommendedName>
    <alternativeName>
        <fullName evidence="10 11">PPIase</fullName>
    </alternativeName>
</protein>
<evidence type="ECO:0000256" key="4">
    <source>
        <dbReference type="ARBA" id="ARBA00016902"/>
    </source>
</evidence>
<dbReference type="PANTHER" id="PTHR30560">
    <property type="entry name" value="TRIGGER FACTOR CHAPERONE AND PEPTIDYL-PROLYL CIS/TRANS ISOMERASE"/>
    <property type="match status" value="1"/>
</dbReference>
<evidence type="ECO:0000259" key="14">
    <source>
        <dbReference type="Pfam" id="PF05697"/>
    </source>
</evidence>
<proteinExistence type="inferred from homology"/>
<dbReference type="Gene3D" id="1.10.3120.10">
    <property type="entry name" value="Trigger factor, C-terminal domain"/>
    <property type="match status" value="1"/>
</dbReference>
<comment type="catalytic activity">
    <reaction evidence="1 11">
        <text>[protein]-peptidylproline (omega=180) = [protein]-peptidylproline (omega=0)</text>
        <dbReference type="Rhea" id="RHEA:16237"/>
        <dbReference type="Rhea" id="RHEA-COMP:10747"/>
        <dbReference type="Rhea" id="RHEA-COMP:10748"/>
        <dbReference type="ChEBI" id="CHEBI:83833"/>
        <dbReference type="ChEBI" id="CHEBI:83834"/>
        <dbReference type="EC" id="5.2.1.8"/>
    </reaction>
</comment>
<evidence type="ECO:0000256" key="7">
    <source>
        <dbReference type="ARBA" id="ARBA00023186"/>
    </source>
</evidence>
<name>A0ABV7WED7_9MICO</name>
<dbReference type="SUPFAM" id="SSF109998">
    <property type="entry name" value="Triger factor/SurA peptide-binding domain-like"/>
    <property type="match status" value="1"/>
</dbReference>
<evidence type="ECO:0000256" key="10">
    <source>
        <dbReference type="ARBA" id="ARBA00029986"/>
    </source>
</evidence>
<feature type="compositionally biased region" description="Acidic residues" evidence="12">
    <location>
        <begin position="458"/>
        <end position="472"/>
    </location>
</feature>
<comment type="function">
    <text evidence="11">Involved in protein export. Acts as a chaperone by maintaining the newly synthesized protein in an open conformation. Functions as a peptidyl-prolyl cis-trans isomerase.</text>
</comment>
<dbReference type="Pfam" id="PF00254">
    <property type="entry name" value="FKBP_C"/>
    <property type="match status" value="1"/>
</dbReference>
<dbReference type="Gene3D" id="3.10.50.40">
    <property type="match status" value="1"/>
</dbReference>
<evidence type="ECO:0000256" key="11">
    <source>
        <dbReference type="HAMAP-Rule" id="MF_00303"/>
    </source>
</evidence>
<dbReference type="SUPFAM" id="SSF54534">
    <property type="entry name" value="FKBP-like"/>
    <property type="match status" value="1"/>
</dbReference>
<feature type="region of interest" description="Disordered" evidence="12">
    <location>
        <begin position="425"/>
        <end position="482"/>
    </location>
</feature>
<evidence type="ECO:0000256" key="9">
    <source>
        <dbReference type="ARBA" id="ARBA00023306"/>
    </source>
</evidence>
<reference evidence="17" key="1">
    <citation type="journal article" date="2019" name="Int. J. Syst. Evol. Microbiol.">
        <title>The Global Catalogue of Microorganisms (GCM) 10K type strain sequencing project: providing services to taxonomists for standard genome sequencing and annotation.</title>
        <authorList>
            <consortium name="The Broad Institute Genomics Platform"/>
            <consortium name="The Broad Institute Genome Sequencing Center for Infectious Disease"/>
            <person name="Wu L."/>
            <person name="Ma J."/>
        </authorList>
    </citation>
    <scope>NUCLEOTIDE SEQUENCE [LARGE SCALE GENOMIC DNA]</scope>
    <source>
        <strain evidence="17">NCAIM B.02333</strain>
    </source>
</reference>
<comment type="subcellular location">
    <subcellularLocation>
        <location evidence="11">Cytoplasm</location>
    </subcellularLocation>
    <text evidence="11">About half TF is bound to the ribosome near the polypeptide exit tunnel while the other half is free in the cytoplasm.</text>
</comment>
<comment type="similarity">
    <text evidence="2 11">Belongs to the FKBP-type PPIase family. Tig subfamily.</text>
</comment>
<dbReference type="InterPro" id="IPR008880">
    <property type="entry name" value="Trigger_fac_C"/>
</dbReference>
<keyword evidence="6 11" id="KW-0697">Rotamase</keyword>
<dbReference type="InterPro" id="IPR005215">
    <property type="entry name" value="Trig_fac"/>
</dbReference>
<feature type="domain" description="Trigger factor ribosome-binding bacterial" evidence="14">
    <location>
        <begin position="1"/>
        <end position="149"/>
    </location>
</feature>
<keyword evidence="11" id="KW-0963">Cytoplasm</keyword>
<dbReference type="EMBL" id="JBHRWW010000003">
    <property type="protein sequence ID" value="MFC3687835.1"/>
    <property type="molecule type" value="Genomic_DNA"/>
</dbReference>
<dbReference type="Pfam" id="PF05697">
    <property type="entry name" value="Trigger_N"/>
    <property type="match status" value="1"/>
</dbReference>
<evidence type="ECO:0000313" key="17">
    <source>
        <dbReference type="Proteomes" id="UP001595685"/>
    </source>
</evidence>
<evidence type="ECO:0000259" key="13">
    <source>
        <dbReference type="Pfam" id="PF00254"/>
    </source>
</evidence>
<dbReference type="PIRSF" id="PIRSF003095">
    <property type="entry name" value="Trigger_factor"/>
    <property type="match status" value="1"/>
</dbReference>
<dbReference type="RefSeq" id="WP_340289960.1">
    <property type="nucleotide sequence ID" value="NZ_JBBEOI010000013.1"/>
</dbReference>
<feature type="domain" description="Trigger factor C-terminal" evidence="15">
    <location>
        <begin position="260"/>
        <end position="401"/>
    </location>
</feature>
<evidence type="ECO:0000256" key="3">
    <source>
        <dbReference type="ARBA" id="ARBA00013194"/>
    </source>
</evidence>
<evidence type="ECO:0000256" key="2">
    <source>
        <dbReference type="ARBA" id="ARBA00005464"/>
    </source>
</evidence>
<dbReference type="InterPro" id="IPR037041">
    <property type="entry name" value="Trigger_fac_C_sf"/>
</dbReference>
<keyword evidence="8 11" id="KW-0413">Isomerase</keyword>
<dbReference type="Proteomes" id="UP001595685">
    <property type="component" value="Unassembled WGS sequence"/>
</dbReference>
<evidence type="ECO:0000259" key="15">
    <source>
        <dbReference type="Pfam" id="PF05698"/>
    </source>
</evidence>
<keyword evidence="9 11" id="KW-0131">Cell cycle</keyword>
<evidence type="ECO:0000256" key="12">
    <source>
        <dbReference type="SAM" id="MobiDB-lite"/>
    </source>
</evidence>
<evidence type="ECO:0000256" key="5">
    <source>
        <dbReference type="ARBA" id="ARBA00022618"/>
    </source>
</evidence>
<keyword evidence="7 11" id="KW-0143">Chaperone</keyword>
<dbReference type="Pfam" id="PF05698">
    <property type="entry name" value="Trigger_C"/>
    <property type="match status" value="1"/>
</dbReference>
<dbReference type="InterPro" id="IPR046357">
    <property type="entry name" value="PPIase_dom_sf"/>
</dbReference>
<dbReference type="NCBIfam" id="TIGR00115">
    <property type="entry name" value="tig"/>
    <property type="match status" value="1"/>
</dbReference>
<dbReference type="HAMAP" id="MF_00303">
    <property type="entry name" value="Trigger_factor_Tig"/>
    <property type="match status" value="1"/>
</dbReference>
<evidence type="ECO:0000256" key="8">
    <source>
        <dbReference type="ARBA" id="ARBA00023235"/>
    </source>
</evidence>
<evidence type="ECO:0000313" key="16">
    <source>
        <dbReference type="EMBL" id="MFC3687835.1"/>
    </source>
</evidence>
<dbReference type="SUPFAM" id="SSF102735">
    <property type="entry name" value="Trigger factor ribosome-binding domain"/>
    <property type="match status" value="1"/>
</dbReference>
<keyword evidence="17" id="KW-1185">Reference proteome</keyword>
<accession>A0ABV7WED7</accession>
<dbReference type="InterPro" id="IPR036611">
    <property type="entry name" value="Trigger_fac_ribosome-bd_sf"/>
</dbReference>
<feature type="compositionally biased region" description="Low complexity" evidence="12">
    <location>
        <begin position="447"/>
        <end position="457"/>
    </location>
</feature>
<evidence type="ECO:0000256" key="1">
    <source>
        <dbReference type="ARBA" id="ARBA00000971"/>
    </source>
</evidence>
<dbReference type="InterPro" id="IPR027304">
    <property type="entry name" value="Trigger_fact/SurA_dom_sf"/>
</dbReference>
<dbReference type="GO" id="GO:0003755">
    <property type="term" value="F:peptidyl-prolyl cis-trans isomerase activity"/>
    <property type="evidence" value="ECO:0007669"/>
    <property type="project" value="UniProtKB-EC"/>
</dbReference>
<feature type="domain" description="PPIase FKBP-type" evidence="13">
    <location>
        <begin position="161"/>
        <end position="219"/>
    </location>
</feature>
<comment type="caution">
    <text evidence="16">The sequence shown here is derived from an EMBL/GenBank/DDBJ whole genome shotgun (WGS) entry which is preliminary data.</text>
</comment>
<dbReference type="PANTHER" id="PTHR30560:SF3">
    <property type="entry name" value="TRIGGER FACTOR-LIKE PROTEIN TIG, CHLOROPLASTIC"/>
    <property type="match status" value="1"/>
</dbReference>
<comment type="domain">
    <text evidence="11">Consists of 3 domains; the N-terminus binds the ribosome, the middle domain has PPIase activity, while the C-terminus has intrinsic chaperone activity on its own.</text>
</comment>
<gene>
    <name evidence="11 16" type="primary">tig</name>
    <name evidence="16" type="ORF">ACFOLH_05710</name>
</gene>
<dbReference type="Gene3D" id="3.30.70.1050">
    <property type="entry name" value="Trigger factor ribosome-binding domain"/>
    <property type="match status" value="1"/>
</dbReference>